<dbReference type="AlphaFoldDB" id="A0A066VCF2"/>
<dbReference type="HOGENOM" id="CLU_1939579_0_0_1"/>
<dbReference type="GeneID" id="25261377"/>
<comment type="caution">
    <text evidence="1">The sequence shown here is derived from an EMBL/GenBank/DDBJ whole genome shotgun (WGS) entry which is preliminary data.</text>
</comment>
<proteinExistence type="predicted"/>
<evidence type="ECO:0000313" key="1">
    <source>
        <dbReference type="EMBL" id="KDN39402.1"/>
    </source>
</evidence>
<evidence type="ECO:0000313" key="2">
    <source>
        <dbReference type="Proteomes" id="UP000027361"/>
    </source>
</evidence>
<gene>
    <name evidence="1" type="ORF">K437DRAFT_12060</name>
</gene>
<protein>
    <submittedName>
        <fullName evidence="1">Uncharacterized protein</fullName>
    </submittedName>
</protein>
<accession>A0A066VCF2</accession>
<sequence length="130" mass="14246">MSSLIVAGRGLAVLLNLQPNICYGCKWQCKRGCRCLCRQCMLAAFKPSLTLPKTARIFQRARLPSLVPSQAVEKLMRQIDALESQGASHVVRVSLNLLNASIDGAHTIAKADEANMTSNMVHSISHRSEK</sequence>
<dbReference type="InParanoid" id="A0A066VCF2"/>
<dbReference type="RefSeq" id="XP_013241013.1">
    <property type="nucleotide sequence ID" value="XM_013385559.1"/>
</dbReference>
<keyword evidence="2" id="KW-1185">Reference proteome</keyword>
<name>A0A066VCF2_TILAU</name>
<organism evidence="1 2">
    <name type="scientific">Tilletiaria anomala (strain ATCC 24038 / CBS 436.72 / UBC 951)</name>
    <dbReference type="NCBI Taxonomy" id="1037660"/>
    <lineage>
        <taxon>Eukaryota</taxon>
        <taxon>Fungi</taxon>
        <taxon>Dikarya</taxon>
        <taxon>Basidiomycota</taxon>
        <taxon>Ustilaginomycotina</taxon>
        <taxon>Exobasidiomycetes</taxon>
        <taxon>Georgefischeriales</taxon>
        <taxon>Tilletiariaceae</taxon>
        <taxon>Tilletiaria</taxon>
    </lineage>
</organism>
<dbReference type="EMBL" id="JMSN01000105">
    <property type="protein sequence ID" value="KDN39402.1"/>
    <property type="molecule type" value="Genomic_DNA"/>
</dbReference>
<dbReference type="Proteomes" id="UP000027361">
    <property type="component" value="Unassembled WGS sequence"/>
</dbReference>
<reference evidence="1 2" key="1">
    <citation type="submission" date="2014-05" db="EMBL/GenBank/DDBJ databases">
        <title>Draft genome sequence of a rare smut relative, Tilletiaria anomala UBC 951.</title>
        <authorList>
            <consortium name="DOE Joint Genome Institute"/>
            <person name="Toome M."/>
            <person name="Kuo A."/>
            <person name="Henrissat B."/>
            <person name="Lipzen A."/>
            <person name="Tritt A."/>
            <person name="Yoshinaga Y."/>
            <person name="Zane M."/>
            <person name="Barry K."/>
            <person name="Grigoriev I.V."/>
            <person name="Spatafora J.W."/>
            <person name="Aimea M.C."/>
        </authorList>
    </citation>
    <scope>NUCLEOTIDE SEQUENCE [LARGE SCALE GENOMIC DNA]</scope>
    <source>
        <strain evidence="1 2">UBC 951</strain>
    </source>
</reference>